<dbReference type="PANTHER" id="PTHR43394">
    <property type="entry name" value="ATP-DEPENDENT PERMEASE MDL1, MITOCHONDRIAL"/>
    <property type="match status" value="1"/>
</dbReference>
<dbReference type="eggNOG" id="COG1132">
    <property type="taxonomic scope" value="Bacteria"/>
</dbReference>
<dbReference type="InterPro" id="IPR039421">
    <property type="entry name" value="Type_1_exporter"/>
</dbReference>
<dbReference type="EMBL" id="AZCT01000031">
    <property type="protein sequence ID" value="KRK09623.1"/>
    <property type="molecule type" value="Genomic_DNA"/>
</dbReference>
<dbReference type="InterPro" id="IPR027417">
    <property type="entry name" value="P-loop_NTPase"/>
</dbReference>
<dbReference type="SUPFAM" id="SSF52540">
    <property type="entry name" value="P-loop containing nucleoside triphosphate hydrolases"/>
    <property type="match status" value="1"/>
</dbReference>
<evidence type="ECO:0000313" key="1">
    <source>
        <dbReference type="EMBL" id="KRK09623.1"/>
    </source>
</evidence>
<gene>
    <name evidence="1" type="ORF">FD51_GL002251</name>
</gene>
<evidence type="ECO:0000313" key="2">
    <source>
        <dbReference type="Proteomes" id="UP000051984"/>
    </source>
</evidence>
<dbReference type="GO" id="GO:0015421">
    <property type="term" value="F:ABC-type oligopeptide transporter activity"/>
    <property type="evidence" value="ECO:0007669"/>
    <property type="project" value="TreeGrafter"/>
</dbReference>
<organism evidence="1 2">
    <name type="scientific">Lacticaseibacillus zeae DSM 20178 = KCTC 3804</name>
    <dbReference type="NCBI Taxonomy" id="1423816"/>
    <lineage>
        <taxon>Bacteria</taxon>
        <taxon>Bacillati</taxon>
        <taxon>Bacillota</taxon>
        <taxon>Bacilli</taxon>
        <taxon>Lactobacillales</taxon>
        <taxon>Lactobacillaceae</taxon>
        <taxon>Lacticaseibacillus</taxon>
    </lineage>
</organism>
<dbReference type="PATRIC" id="fig|1423816.3.peg.2333"/>
<protein>
    <submittedName>
        <fullName evidence="1">ABC superfamily ATP binding cassette transporter, APTase and permease protein</fullName>
    </submittedName>
</protein>
<dbReference type="Proteomes" id="UP000051984">
    <property type="component" value="Unassembled WGS sequence"/>
</dbReference>
<accession>A0A0R1ERS4</accession>
<comment type="caution">
    <text evidence="1">The sequence shown here is derived from an EMBL/GenBank/DDBJ whole genome shotgun (WGS) entry which is preliminary data.</text>
</comment>
<dbReference type="PANTHER" id="PTHR43394:SF1">
    <property type="entry name" value="ATP-BINDING CASSETTE SUB-FAMILY B MEMBER 10, MITOCHONDRIAL"/>
    <property type="match status" value="1"/>
</dbReference>
<dbReference type="AlphaFoldDB" id="A0A0R1ERS4"/>
<dbReference type="Gene3D" id="3.40.50.300">
    <property type="entry name" value="P-loop containing nucleotide triphosphate hydrolases"/>
    <property type="match status" value="1"/>
</dbReference>
<name>A0A0R1ERS4_LACZE</name>
<reference evidence="1 2" key="1">
    <citation type="journal article" date="2015" name="Genome Announc.">
        <title>Expanding the biotechnology potential of lactobacilli through comparative genomics of 213 strains and associated genera.</title>
        <authorList>
            <person name="Sun Z."/>
            <person name="Harris H.M."/>
            <person name="McCann A."/>
            <person name="Guo C."/>
            <person name="Argimon S."/>
            <person name="Zhang W."/>
            <person name="Yang X."/>
            <person name="Jeffery I.B."/>
            <person name="Cooney J.C."/>
            <person name="Kagawa T.F."/>
            <person name="Liu W."/>
            <person name="Song Y."/>
            <person name="Salvetti E."/>
            <person name="Wrobel A."/>
            <person name="Rasinkangas P."/>
            <person name="Parkhill J."/>
            <person name="Rea M.C."/>
            <person name="O'Sullivan O."/>
            <person name="Ritari J."/>
            <person name="Douillard F.P."/>
            <person name="Paul Ross R."/>
            <person name="Yang R."/>
            <person name="Briner A.E."/>
            <person name="Felis G.E."/>
            <person name="de Vos W.M."/>
            <person name="Barrangou R."/>
            <person name="Klaenhammer T.R."/>
            <person name="Caufield P.W."/>
            <person name="Cui Y."/>
            <person name="Zhang H."/>
            <person name="O'Toole P.W."/>
        </authorList>
    </citation>
    <scope>NUCLEOTIDE SEQUENCE [LARGE SCALE GENOMIC DNA]</scope>
    <source>
        <strain evidence="1 2">DSM 20178</strain>
    </source>
</reference>
<sequence length="83" mass="9280">MDDATSAVDQETNTAIQDALVKNRRNRSTIIISQRVPNIMDCDQIIVMQNGRITARGTHDELVKSSPFYAQLVQTQLGGEYLD</sequence>
<proteinExistence type="predicted"/>